<sequence>MPYRILHRKWRVRKPVYYLMLAELAGIVPMLVLMGIAQPNWFRTLFWQIGYDNGWNSNPNMIVYAYANHQPLPKIPFVWSQTLTDFNVAISIVSLFFLLSKLIAFIMRVWYPIIGVGVNLGLVIIYTVSTYGQIGPDHADPRYRANVVWYIAKPCSVVSAYGGETVHKCQMAKGALAVTVYLLSLYIANLGLAVWSMMPSEQDKLAKDADEESDAGAEKKPGSRENNWEMGPMHAAAAVPFTPRTQAFNNLGGAGIGQQPKIPNAYY</sequence>
<name>A0A0F4ZJT2_9PEZI</name>
<reference evidence="3 4" key="1">
    <citation type="submission" date="2015-03" db="EMBL/GenBank/DDBJ databases">
        <authorList>
            <person name="Radwan O."/>
            <person name="Al-Naeli F.A."/>
            <person name="Rendon G.A."/>
            <person name="Fields C."/>
        </authorList>
    </citation>
    <scope>NUCLEOTIDE SEQUENCE [LARGE SCALE GENOMIC DNA]</scope>
    <source>
        <strain evidence="3">CR-DP1</strain>
    </source>
</reference>
<dbReference type="EMBL" id="LAEV01000213">
    <property type="protein sequence ID" value="KKA30879.1"/>
    <property type="molecule type" value="Genomic_DNA"/>
</dbReference>
<protein>
    <submittedName>
        <fullName evidence="3">Uncharacterized protein</fullName>
    </submittedName>
</protein>
<keyword evidence="2" id="KW-0472">Membrane</keyword>
<feature type="transmembrane region" description="Helical" evidence="2">
    <location>
        <begin position="113"/>
        <end position="134"/>
    </location>
</feature>
<dbReference type="Proteomes" id="UP000033483">
    <property type="component" value="Unassembled WGS sequence"/>
</dbReference>
<evidence type="ECO:0000256" key="2">
    <source>
        <dbReference type="SAM" id="Phobius"/>
    </source>
</evidence>
<dbReference type="AlphaFoldDB" id="A0A0F4ZJT2"/>
<organism evidence="3 4">
    <name type="scientific">Thielaviopsis punctulata</name>
    <dbReference type="NCBI Taxonomy" id="72032"/>
    <lineage>
        <taxon>Eukaryota</taxon>
        <taxon>Fungi</taxon>
        <taxon>Dikarya</taxon>
        <taxon>Ascomycota</taxon>
        <taxon>Pezizomycotina</taxon>
        <taxon>Sordariomycetes</taxon>
        <taxon>Hypocreomycetidae</taxon>
        <taxon>Microascales</taxon>
        <taxon>Ceratocystidaceae</taxon>
        <taxon>Thielaviopsis</taxon>
    </lineage>
</organism>
<keyword evidence="4" id="KW-1185">Reference proteome</keyword>
<dbReference type="OrthoDB" id="5352400at2759"/>
<gene>
    <name evidence="3" type="ORF">TD95_004704</name>
</gene>
<feature type="transmembrane region" description="Helical" evidence="2">
    <location>
        <begin position="175"/>
        <end position="195"/>
    </location>
</feature>
<keyword evidence="2" id="KW-0812">Transmembrane</keyword>
<evidence type="ECO:0000313" key="3">
    <source>
        <dbReference type="EMBL" id="KKA30879.1"/>
    </source>
</evidence>
<accession>A0A0F4ZJT2</accession>
<evidence type="ECO:0000256" key="1">
    <source>
        <dbReference type="SAM" id="MobiDB-lite"/>
    </source>
</evidence>
<feature type="region of interest" description="Disordered" evidence="1">
    <location>
        <begin position="205"/>
        <end position="229"/>
    </location>
</feature>
<feature type="transmembrane region" description="Helical" evidence="2">
    <location>
        <begin position="86"/>
        <end position="106"/>
    </location>
</feature>
<keyword evidence="2" id="KW-1133">Transmembrane helix</keyword>
<proteinExistence type="predicted"/>
<evidence type="ECO:0000313" key="4">
    <source>
        <dbReference type="Proteomes" id="UP000033483"/>
    </source>
</evidence>
<feature type="compositionally biased region" description="Basic and acidic residues" evidence="1">
    <location>
        <begin position="216"/>
        <end position="227"/>
    </location>
</feature>
<feature type="transmembrane region" description="Helical" evidence="2">
    <location>
        <begin position="16"/>
        <end position="37"/>
    </location>
</feature>
<comment type="caution">
    <text evidence="3">The sequence shown here is derived from an EMBL/GenBank/DDBJ whole genome shotgun (WGS) entry which is preliminary data.</text>
</comment>